<name>A0A5E4PK04_9COXI</name>
<feature type="transmembrane region" description="Helical" evidence="1">
    <location>
        <begin position="98"/>
        <end position="116"/>
    </location>
</feature>
<evidence type="ECO:0000313" key="3">
    <source>
        <dbReference type="Proteomes" id="UP000324194"/>
    </source>
</evidence>
<dbReference type="OrthoDB" id="572373at2"/>
<feature type="transmembrane region" description="Helical" evidence="1">
    <location>
        <begin position="65"/>
        <end position="83"/>
    </location>
</feature>
<keyword evidence="1" id="KW-0472">Membrane</keyword>
<keyword evidence="1" id="KW-1133">Transmembrane helix</keyword>
<dbReference type="EMBL" id="LR699119">
    <property type="protein sequence ID" value="VVC76895.1"/>
    <property type="molecule type" value="Genomic_DNA"/>
</dbReference>
<proteinExistence type="predicted"/>
<keyword evidence="1" id="KW-0812">Transmembrane</keyword>
<organism evidence="2 3">
    <name type="scientific">Aquicella siphonis</name>
    <dbReference type="NCBI Taxonomy" id="254247"/>
    <lineage>
        <taxon>Bacteria</taxon>
        <taxon>Pseudomonadati</taxon>
        <taxon>Pseudomonadota</taxon>
        <taxon>Gammaproteobacteria</taxon>
        <taxon>Legionellales</taxon>
        <taxon>Coxiellaceae</taxon>
        <taxon>Aquicella</taxon>
    </lineage>
</organism>
<reference evidence="2 3" key="1">
    <citation type="submission" date="2019-08" db="EMBL/GenBank/DDBJ databases">
        <authorList>
            <person name="Guy L."/>
        </authorList>
    </citation>
    <scope>NUCLEOTIDE SEQUENCE [LARGE SCALE GENOMIC DNA]</scope>
    <source>
        <strain evidence="2 3">SGT-108</strain>
    </source>
</reference>
<keyword evidence="3" id="KW-1185">Reference proteome</keyword>
<dbReference type="Proteomes" id="UP000324194">
    <property type="component" value="Chromosome 1"/>
</dbReference>
<protein>
    <recommendedName>
        <fullName evidence="4">DUF4383 domain-containing protein</fullName>
    </recommendedName>
</protein>
<accession>A0A5E4PK04</accession>
<evidence type="ECO:0008006" key="4">
    <source>
        <dbReference type="Google" id="ProtNLM"/>
    </source>
</evidence>
<evidence type="ECO:0000313" key="2">
    <source>
        <dbReference type="EMBL" id="VVC76895.1"/>
    </source>
</evidence>
<dbReference type="RefSeq" id="WP_148340177.1">
    <property type="nucleotide sequence ID" value="NZ_LR699119.1"/>
</dbReference>
<dbReference type="Pfam" id="PF14325">
    <property type="entry name" value="DUF4383"/>
    <property type="match status" value="1"/>
</dbReference>
<evidence type="ECO:0000256" key="1">
    <source>
        <dbReference type="SAM" id="Phobius"/>
    </source>
</evidence>
<sequence>MLIRFIAILFGIGFIFAGVAGFMPAFTTNGALLGIFEVDTMHNIVHIVSGVIAIMAATSLRFARLYFLVFGAIYTIVAIVGFARNGDLFMMHVNMADNFLHLAIGVLSLFLGYYASKKQAEA</sequence>
<dbReference type="KEGG" id="asip:AQUSIP_22220"/>
<dbReference type="AlphaFoldDB" id="A0A5E4PK04"/>
<feature type="transmembrane region" description="Helical" evidence="1">
    <location>
        <begin position="40"/>
        <end position="58"/>
    </location>
</feature>
<feature type="transmembrane region" description="Helical" evidence="1">
    <location>
        <begin position="7"/>
        <end position="28"/>
    </location>
</feature>
<gene>
    <name evidence="2" type="ORF">AQUSIP_22220</name>
</gene>